<dbReference type="Pfam" id="PF24740">
    <property type="entry name" value="DUF7691"/>
    <property type="match status" value="1"/>
</dbReference>
<protein>
    <recommendedName>
        <fullName evidence="1">DUF7691 domain-containing protein</fullName>
    </recommendedName>
</protein>
<evidence type="ECO:0000313" key="3">
    <source>
        <dbReference type="Proteomes" id="UP000238322"/>
    </source>
</evidence>
<dbReference type="Proteomes" id="UP000238322">
    <property type="component" value="Unassembled WGS sequence"/>
</dbReference>
<dbReference type="RefSeq" id="WP_105329424.1">
    <property type="nucleotide sequence ID" value="NZ_PUHY01000006.1"/>
</dbReference>
<comment type="caution">
    <text evidence="2">The sequence shown here is derived from an EMBL/GenBank/DDBJ whole genome shotgun (WGS) entry which is preliminary data.</text>
</comment>
<sequence length="175" mass="19447">MAYLLNAYAVDLNAVKQEVGRGDAKLQAAIIKSHPDEFDDDDDFEPGSNRVLLRDALNHLLAGKAALSGDFSQHAYALEELCRYLAKKEWSTYLLPQQKRTINRFLNGPPVDLPDEAGFPNVGWIGRQELPASACQIEKEWIEQSDGELPEDEAKVLGVLAYAVKKGLDIVLFYG</sequence>
<evidence type="ECO:0000259" key="1">
    <source>
        <dbReference type="Pfam" id="PF24740"/>
    </source>
</evidence>
<proteinExistence type="predicted"/>
<dbReference type="EMBL" id="PUHY01000006">
    <property type="protein sequence ID" value="PQO36135.1"/>
    <property type="molecule type" value="Genomic_DNA"/>
</dbReference>
<dbReference type="InterPro" id="IPR056108">
    <property type="entry name" value="DUF7691"/>
</dbReference>
<organism evidence="2 3">
    <name type="scientific">Blastopirellula marina</name>
    <dbReference type="NCBI Taxonomy" id="124"/>
    <lineage>
        <taxon>Bacteria</taxon>
        <taxon>Pseudomonadati</taxon>
        <taxon>Planctomycetota</taxon>
        <taxon>Planctomycetia</taxon>
        <taxon>Pirellulales</taxon>
        <taxon>Pirellulaceae</taxon>
        <taxon>Blastopirellula</taxon>
    </lineage>
</organism>
<feature type="domain" description="DUF7691" evidence="1">
    <location>
        <begin position="1"/>
        <end position="174"/>
    </location>
</feature>
<name>A0A2S8FVC7_9BACT</name>
<evidence type="ECO:0000313" key="2">
    <source>
        <dbReference type="EMBL" id="PQO36135.1"/>
    </source>
</evidence>
<accession>A0A2S8FVC7</accession>
<gene>
    <name evidence="2" type="ORF">C5Y83_09460</name>
</gene>
<reference evidence="2 3" key="1">
    <citation type="submission" date="2018-02" db="EMBL/GenBank/DDBJ databases">
        <title>Comparative genomes isolates from brazilian mangrove.</title>
        <authorList>
            <person name="Araujo J.E."/>
            <person name="Taketani R.G."/>
            <person name="Silva M.C.P."/>
            <person name="Loureco M.V."/>
            <person name="Andreote F.D."/>
        </authorList>
    </citation>
    <scope>NUCLEOTIDE SEQUENCE [LARGE SCALE GENOMIC DNA]</scope>
    <source>
        <strain evidence="2 3">Hex-1 MGV</strain>
    </source>
</reference>
<dbReference type="AlphaFoldDB" id="A0A2S8FVC7"/>